<dbReference type="Pfam" id="PF13505">
    <property type="entry name" value="OMP_b-brl"/>
    <property type="match status" value="1"/>
</dbReference>
<accession>A0A135WJZ6</accession>
<evidence type="ECO:0000313" key="4">
    <source>
        <dbReference type="Proteomes" id="UP000070513"/>
    </source>
</evidence>
<dbReference type="Gene3D" id="2.40.160.20">
    <property type="match status" value="1"/>
</dbReference>
<dbReference type="EMBL" id="LPUR01000001">
    <property type="protein sequence ID" value="KXH85244.1"/>
    <property type="molecule type" value="Genomic_DNA"/>
</dbReference>
<dbReference type="AlphaFoldDB" id="A0A135WJZ6"/>
<comment type="caution">
    <text evidence="3">The sequence shown here is derived from an EMBL/GenBank/DDBJ whole genome shotgun (WGS) entry which is preliminary data.</text>
</comment>
<evidence type="ECO:0000256" key="1">
    <source>
        <dbReference type="ARBA" id="ARBA00022729"/>
    </source>
</evidence>
<dbReference type="InterPro" id="IPR027385">
    <property type="entry name" value="Beta-barrel_OMP"/>
</dbReference>
<dbReference type="InterPro" id="IPR011250">
    <property type="entry name" value="OMP/PagP_B-barrel"/>
</dbReference>
<gene>
    <name evidence="3" type="ORF">AU378_05690</name>
</gene>
<dbReference type="Proteomes" id="UP000070513">
    <property type="component" value="Unassembled WGS sequence"/>
</dbReference>
<sequence length="297" mass="34947">MVLKKVFLLFFFILINFSLAQEKRKVDTVYVYEKVVVYDTIYVDKAIPLKPANLLSSSLEIKEKEIRDGKQQNINKKEVEKQIEKTSDTRFQYGIRAGIGFKNVSWAENISSKKQQFGEHIGIWVSKNVFTPQLSLSLSANVFYWHSTFNLDATKEDTPLNGFYFTQDQQPLMFQRFNNKHFEYVLQLKAIYQWKIFRPSVGFSINKNIYKMQFLVPENQILNKLDDFKSNQINIGFSLGLQYQISSRFLIDLEYQHYKINHFSLKNTSFDFDFLKTNNTFAESKISLGISYLISRL</sequence>
<organism evidence="3 4">
    <name type="scientific">Chryseobacterium kwangjuense</name>
    <dbReference type="NCBI Taxonomy" id="267125"/>
    <lineage>
        <taxon>Bacteria</taxon>
        <taxon>Pseudomonadati</taxon>
        <taxon>Bacteroidota</taxon>
        <taxon>Flavobacteriia</taxon>
        <taxon>Flavobacteriales</taxon>
        <taxon>Weeksellaceae</taxon>
        <taxon>Chryseobacterium group</taxon>
        <taxon>Chryseobacterium</taxon>
    </lineage>
</organism>
<evidence type="ECO:0000313" key="3">
    <source>
        <dbReference type="EMBL" id="KXH85244.1"/>
    </source>
</evidence>
<feature type="domain" description="Outer membrane protein beta-barrel" evidence="2">
    <location>
        <begin position="87"/>
        <end position="271"/>
    </location>
</feature>
<proteinExistence type="predicted"/>
<protein>
    <recommendedName>
        <fullName evidence="2">Outer membrane protein beta-barrel domain-containing protein</fullName>
    </recommendedName>
</protein>
<reference evidence="3 4" key="2">
    <citation type="journal article" date="2016" name="Genome Announc.">
        <title>Draft Genome Sequence of a Biocontrol Rhizobacterium, Chryseobacterium kwangjuense Strain KJ1R5, Isolated from Pepper (Capsicum annuum).</title>
        <authorList>
            <person name="Jeong J.J."/>
            <person name="Park H."/>
            <person name="Park B.H."/>
            <person name="Mannaa M."/>
            <person name="Sang M.K."/>
            <person name="Choi I.G."/>
            <person name="Kim K.D."/>
        </authorList>
    </citation>
    <scope>NUCLEOTIDE SEQUENCE [LARGE SCALE GENOMIC DNA]</scope>
    <source>
        <strain evidence="3 4">KJ1R5</strain>
    </source>
</reference>
<name>A0A135WJZ6_9FLAO</name>
<dbReference type="SUPFAM" id="SSF56925">
    <property type="entry name" value="OMPA-like"/>
    <property type="match status" value="1"/>
</dbReference>
<reference evidence="4" key="1">
    <citation type="submission" date="2015-12" db="EMBL/GenBank/DDBJ databases">
        <title>Genome sequence of a biocontrol rhizobacterium Chryseobacterium kwangjuense strain KJ1R5 isolated from pepper (Capsicum annuum L.).</title>
        <authorList>
            <person name="Jeong J.-J."/>
            <person name="Park H."/>
            <person name="Mannaa M."/>
            <person name="Sang M.K."/>
            <person name="Choi I.-G."/>
            <person name="Kim K.D."/>
        </authorList>
    </citation>
    <scope>NUCLEOTIDE SEQUENCE [LARGE SCALE GENOMIC DNA]</scope>
    <source>
        <strain evidence="4">KJ1R5</strain>
    </source>
</reference>
<evidence type="ECO:0000259" key="2">
    <source>
        <dbReference type="Pfam" id="PF13505"/>
    </source>
</evidence>
<keyword evidence="1" id="KW-0732">Signal</keyword>